<dbReference type="PROSITE" id="PS51257">
    <property type="entry name" value="PROKAR_LIPOPROTEIN"/>
    <property type="match status" value="1"/>
</dbReference>
<dbReference type="EMBL" id="AP029170">
    <property type="protein sequence ID" value="BFD46805.1"/>
    <property type="molecule type" value="Genomic_DNA"/>
</dbReference>
<evidence type="ECO:0000256" key="1">
    <source>
        <dbReference type="SAM" id="Phobius"/>
    </source>
</evidence>
<proteinExistence type="predicted"/>
<gene>
    <name evidence="2" type="ORF">DMENIID0002_14510</name>
</gene>
<evidence type="ECO:0008006" key="3">
    <source>
        <dbReference type="Google" id="ProtNLM"/>
    </source>
</evidence>
<protein>
    <recommendedName>
        <fullName evidence="3">Lipoprotein</fullName>
    </recommendedName>
</protein>
<feature type="transmembrane region" description="Helical" evidence="1">
    <location>
        <begin position="6"/>
        <end position="24"/>
    </location>
</feature>
<reference evidence="2" key="1">
    <citation type="submission" date="2024-01" db="EMBL/GenBank/DDBJ databases">
        <title>Sequencing the genomes of a sandfly, Sergentomyia squamirostris, and its two endosymbionts.</title>
        <authorList>
            <person name="Itokawa K."/>
            <person name="Sanjoba C."/>
        </authorList>
    </citation>
    <scope>NUCLEOTIDE SEQUENCE</scope>
    <source>
        <strain evidence="2">RiSSQ</strain>
    </source>
</reference>
<name>A0AAT9GAC3_9RICK</name>
<keyword evidence="1" id="KW-0812">Transmembrane</keyword>
<dbReference type="AlphaFoldDB" id="A0AAT9GAC3"/>
<sequence>MFSKYIVNIFLFIIMLILSSCSVYKAASNEGISVSDITKCQTKGCFLSHGMEIVDRHQEENGKYMETYRAMARKSGVNYLRAAGHGVLDVMTLGVWEVAGTPVEGAISNNRGYITARVTYPYKEADKFEKIEIYDANGKKVK</sequence>
<evidence type="ECO:0000313" key="2">
    <source>
        <dbReference type="EMBL" id="BFD46805.1"/>
    </source>
</evidence>
<accession>A0AAT9GAC3</accession>
<keyword evidence="1" id="KW-1133">Transmembrane helix</keyword>
<keyword evidence="1" id="KW-0472">Membrane</keyword>
<organism evidence="2">
    <name type="scientific">Candidatus Tisiphia endosymbiont of Sergentomyia squamirostris</name>
    <dbReference type="NCBI Taxonomy" id="3113639"/>
    <lineage>
        <taxon>Bacteria</taxon>
        <taxon>Pseudomonadati</taxon>
        <taxon>Pseudomonadota</taxon>
        <taxon>Alphaproteobacteria</taxon>
        <taxon>Rickettsiales</taxon>
        <taxon>Rickettsiaceae</taxon>
        <taxon>Rickettsieae</taxon>
        <taxon>Candidatus Tisiphia</taxon>
    </lineage>
</organism>